<accession>A0ABR0K6D9</accession>
<proteinExistence type="predicted"/>
<sequence length="104" mass="10957">PTTKRGSPRLKMKTLLASAQGSPLEISTTTARSPFADKAKNLSVLNLQGRGSGAGVGALRGLGNHTLLRSPTFALNSTPQTVRLAQDLQAQPWVEHIPSTTKAL</sequence>
<evidence type="ECO:0000313" key="1">
    <source>
        <dbReference type="EMBL" id="KAK5089347.1"/>
    </source>
</evidence>
<protein>
    <submittedName>
        <fullName evidence="1">Uncharacterized protein</fullName>
    </submittedName>
</protein>
<reference evidence="1 2" key="1">
    <citation type="submission" date="2023-08" db="EMBL/GenBank/DDBJ databases">
        <title>Black Yeasts Isolated from many extreme environments.</title>
        <authorList>
            <person name="Coleine C."/>
            <person name="Stajich J.E."/>
            <person name="Selbmann L."/>
        </authorList>
    </citation>
    <scope>NUCLEOTIDE SEQUENCE [LARGE SCALE GENOMIC DNA]</scope>
    <source>
        <strain evidence="1 2">CCFEE 536</strain>
    </source>
</reference>
<comment type="caution">
    <text evidence="1">The sequence shown here is derived from an EMBL/GenBank/DDBJ whole genome shotgun (WGS) entry which is preliminary data.</text>
</comment>
<name>A0ABR0K6D9_9PEZI</name>
<gene>
    <name evidence="1" type="ORF">LTR16_007946</name>
</gene>
<evidence type="ECO:0000313" key="2">
    <source>
        <dbReference type="Proteomes" id="UP001357485"/>
    </source>
</evidence>
<organism evidence="1 2">
    <name type="scientific">Cryomyces antarcticus</name>
    <dbReference type="NCBI Taxonomy" id="329879"/>
    <lineage>
        <taxon>Eukaryota</taxon>
        <taxon>Fungi</taxon>
        <taxon>Dikarya</taxon>
        <taxon>Ascomycota</taxon>
        <taxon>Pezizomycotina</taxon>
        <taxon>Dothideomycetes</taxon>
        <taxon>Dothideomycetes incertae sedis</taxon>
        <taxon>Cryomyces</taxon>
    </lineage>
</organism>
<dbReference type="EMBL" id="JAVRRA010026409">
    <property type="protein sequence ID" value="KAK5089347.1"/>
    <property type="molecule type" value="Genomic_DNA"/>
</dbReference>
<dbReference type="Proteomes" id="UP001357485">
    <property type="component" value="Unassembled WGS sequence"/>
</dbReference>
<keyword evidence="2" id="KW-1185">Reference proteome</keyword>
<feature type="non-terminal residue" evidence="1">
    <location>
        <position position="1"/>
    </location>
</feature>